<feature type="chain" id="PRO_5046657148" description="DUF3047 domain-containing protein" evidence="1">
    <location>
        <begin position="32"/>
        <end position="270"/>
    </location>
</feature>
<keyword evidence="1" id="KW-0732">Signal</keyword>
<evidence type="ECO:0000313" key="3">
    <source>
        <dbReference type="Proteomes" id="UP001499959"/>
    </source>
</evidence>
<gene>
    <name evidence="2" type="ORF">GCM10023307_07710</name>
</gene>
<evidence type="ECO:0000313" key="2">
    <source>
        <dbReference type="EMBL" id="GAA4785508.1"/>
    </source>
</evidence>
<comment type="caution">
    <text evidence="2">The sequence shown here is derived from an EMBL/GenBank/DDBJ whole genome shotgun (WGS) entry which is preliminary data.</text>
</comment>
<reference evidence="3" key="1">
    <citation type="journal article" date="2019" name="Int. J. Syst. Evol. Microbiol.">
        <title>The Global Catalogue of Microorganisms (GCM) 10K type strain sequencing project: providing services to taxonomists for standard genome sequencing and annotation.</title>
        <authorList>
            <consortium name="The Broad Institute Genomics Platform"/>
            <consortium name="The Broad Institute Genome Sequencing Center for Infectious Disease"/>
            <person name="Wu L."/>
            <person name="Ma J."/>
        </authorList>
    </citation>
    <scope>NUCLEOTIDE SEQUENCE [LARGE SCALE GENOMIC DNA]</scope>
    <source>
        <strain evidence="3">JCM 18204</strain>
    </source>
</reference>
<evidence type="ECO:0008006" key="4">
    <source>
        <dbReference type="Google" id="ProtNLM"/>
    </source>
</evidence>
<protein>
    <recommendedName>
        <fullName evidence="4">DUF3047 domain-containing protein</fullName>
    </recommendedName>
</protein>
<dbReference type="RefSeq" id="WP_345301982.1">
    <property type="nucleotide sequence ID" value="NZ_BAABJE010000002.1"/>
</dbReference>
<organism evidence="2 3">
    <name type="scientific">Lysobacter hankyongensis</name>
    <dbReference type="NCBI Taxonomy" id="1176535"/>
    <lineage>
        <taxon>Bacteria</taxon>
        <taxon>Pseudomonadati</taxon>
        <taxon>Pseudomonadota</taxon>
        <taxon>Gammaproteobacteria</taxon>
        <taxon>Lysobacterales</taxon>
        <taxon>Lysobacteraceae</taxon>
        <taxon>Lysobacter</taxon>
    </lineage>
</organism>
<evidence type="ECO:0000256" key="1">
    <source>
        <dbReference type="SAM" id="SignalP"/>
    </source>
</evidence>
<keyword evidence="3" id="KW-1185">Reference proteome</keyword>
<dbReference type="Pfam" id="PF11249">
    <property type="entry name" value="DUF3047"/>
    <property type="match status" value="1"/>
</dbReference>
<feature type="signal peptide" evidence="1">
    <location>
        <begin position="1"/>
        <end position="31"/>
    </location>
</feature>
<accession>A0ABP9AT28</accession>
<dbReference type="EMBL" id="BAABJE010000002">
    <property type="protein sequence ID" value="GAA4785508.1"/>
    <property type="molecule type" value="Genomic_DNA"/>
</dbReference>
<dbReference type="InterPro" id="IPR021409">
    <property type="entry name" value="DUF3047"/>
</dbReference>
<dbReference type="Proteomes" id="UP001499959">
    <property type="component" value="Unassembled WGS sequence"/>
</dbReference>
<sequence>MPSPRLRPADTGLRVAAVLACALLAALPAWAAKRAPKPAPAHAAPAPPMARPTPFSTGPVAATAPAGWTLETKPKAERGTRYDLVPDGGTIILRARADGSSASLRHGLFADPKLTPTLRWRWRTERVLQGAELGRKDREDSPARICVYFDRDPETMSLKERTRLKLERTRYGNRVPTAGLCYVWDNTHPVDTILDSAETPFVAMVVASSGAERLGRWQALQRDVVEDYRRAYNTDPPRIIGVSVAADTDDTGESANTWFGDIDFVGTPSR</sequence>
<proteinExistence type="predicted"/>
<name>A0ABP9AT28_9GAMM</name>